<evidence type="ECO:0000313" key="2">
    <source>
        <dbReference type="Proteomes" id="UP001237780"/>
    </source>
</evidence>
<accession>A0ABU0SB19</accession>
<dbReference type="EMBL" id="JAUSZT010000003">
    <property type="protein sequence ID" value="MDQ0997949.1"/>
    <property type="molecule type" value="Genomic_DNA"/>
</dbReference>
<sequence>MPTAGMSSSGGQLKRQTKPEAWGRIVEIVTNYQSQMILGAFPADSADFRYCECESICRKYAPN</sequence>
<comment type="caution">
    <text evidence="1">The sequence shown here is derived from an EMBL/GenBank/DDBJ whole genome shotgun (WGS) entry which is preliminary data.</text>
</comment>
<reference evidence="1 2" key="1">
    <citation type="submission" date="2023-07" db="EMBL/GenBank/DDBJ databases">
        <title>Comparative genomics of wheat-associated soil bacteria to identify genetic determinants of phenazine resistance.</title>
        <authorList>
            <person name="Mouncey N."/>
        </authorList>
    </citation>
    <scope>NUCLEOTIDE SEQUENCE [LARGE SCALE GENOMIC DNA]</scope>
    <source>
        <strain evidence="1 2">W4I11</strain>
    </source>
</reference>
<dbReference type="Proteomes" id="UP001237780">
    <property type="component" value="Unassembled WGS sequence"/>
</dbReference>
<proteinExistence type="predicted"/>
<protein>
    <submittedName>
        <fullName evidence="1">Uncharacterized protein</fullName>
    </submittedName>
</protein>
<keyword evidence="2" id="KW-1185">Reference proteome</keyword>
<gene>
    <name evidence="1" type="ORF">QFZ34_003131</name>
</gene>
<evidence type="ECO:0000313" key="1">
    <source>
        <dbReference type="EMBL" id="MDQ0997949.1"/>
    </source>
</evidence>
<name>A0ABU0SB19_9HYPH</name>
<organism evidence="1 2">
    <name type="scientific">Phyllobacterium ifriqiyense</name>
    <dbReference type="NCBI Taxonomy" id="314238"/>
    <lineage>
        <taxon>Bacteria</taxon>
        <taxon>Pseudomonadati</taxon>
        <taxon>Pseudomonadota</taxon>
        <taxon>Alphaproteobacteria</taxon>
        <taxon>Hyphomicrobiales</taxon>
        <taxon>Phyllobacteriaceae</taxon>
        <taxon>Phyllobacterium</taxon>
    </lineage>
</organism>